<proteinExistence type="predicted"/>
<keyword evidence="3" id="KW-1185">Reference proteome</keyword>
<accession>A0A518BHM8</accession>
<gene>
    <name evidence="2" type="ORF">Pla133_15170</name>
</gene>
<keyword evidence="1" id="KW-1133">Transmembrane helix</keyword>
<dbReference type="RefSeq" id="WP_145064283.1">
    <property type="nucleotide sequence ID" value="NZ_CP036287.1"/>
</dbReference>
<dbReference type="EMBL" id="CP036287">
    <property type="protein sequence ID" value="QDU66443.1"/>
    <property type="molecule type" value="Genomic_DNA"/>
</dbReference>
<evidence type="ECO:0000256" key="1">
    <source>
        <dbReference type="SAM" id="Phobius"/>
    </source>
</evidence>
<sequence length="149" mass="16539">MTRGEAWTTHLGTVVVGASGLVYAWMLYFAEPVDEFAIVNHPWQPHLLHLHVLSAPILVLAAGLLWVRHVWGRLRSGYPHRRATGVTLAAAVFPMIASGYLLQVTVEERWRSIWIWTHLVASALWLPAYLIHQLAPRGAHAGRAASDAA</sequence>
<feature type="transmembrane region" description="Helical" evidence="1">
    <location>
        <begin position="83"/>
        <end position="101"/>
    </location>
</feature>
<protein>
    <recommendedName>
        <fullName evidence="4">DUF2306 domain-containing protein</fullName>
    </recommendedName>
</protein>
<keyword evidence="1" id="KW-0472">Membrane</keyword>
<feature type="transmembrane region" description="Helical" evidence="1">
    <location>
        <begin position="48"/>
        <end position="71"/>
    </location>
</feature>
<feature type="transmembrane region" description="Helical" evidence="1">
    <location>
        <begin position="7"/>
        <end position="28"/>
    </location>
</feature>
<dbReference type="Proteomes" id="UP000316921">
    <property type="component" value="Chromosome"/>
</dbReference>
<organism evidence="2 3">
    <name type="scientific">Engelhardtia mirabilis</name>
    <dbReference type="NCBI Taxonomy" id="2528011"/>
    <lineage>
        <taxon>Bacteria</taxon>
        <taxon>Pseudomonadati</taxon>
        <taxon>Planctomycetota</taxon>
        <taxon>Planctomycetia</taxon>
        <taxon>Planctomycetia incertae sedis</taxon>
        <taxon>Engelhardtia</taxon>
    </lineage>
</organism>
<evidence type="ECO:0008006" key="4">
    <source>
        <dbReference type="Google" id="ProtNLM"/>
    </source>
</evidence>
<feature type="transmembrane region" description="Helical" evidence="1">
    <location>
        <begin position="113"/>
        <end position="131"/>
    </location>
</feature>
<dbReference type="AlphaFoldDB" id="A0A518BHM8"/>
<evidence type="ECO:0000313" key="2">
    <source>
        <dbReference type="EMBL" id="QDU66443.1"/>
    </source>
</evidence>
<dbReference type="KEGG" id="pbap:Pla133_15170"/>
<name>A0A518BHM8_9BACT</name>
<keyword evidence="1" id="KW-0812">Transmembrane</keyword>
<evidence type="ECO:0000313" key="3">
    <source>
        <dbReference type="Proteomes" id="UP000316921"/>
    </source>
</evidence>
<reference evidence="2 3" key="1">
    <citation type="submission" date="2019-02" db="EMBL/GenBank/DDBJ databases">
        <title>Deep-cultivation of Planctomycetes and their phenomic and genomic characterization uncovers novel biology.</title>
        <authorList>
            <person name="Wiegand S."/>
            <person name="Jogler M."/>
            <person name="Boedeker C."/>
            <person name="Pinto D."/>
            <person name="Vollmers J."/>
            <person name="Rivas-Marin E."/>
            <person name="Kohn T."/>
            <person name="Peeters S.H."/>
            <person name="Heuer A."/>
            <person name="Rast P."/>
            <person name="Oberbeckmann S."/>
            <person name="Bunk B."/>
            <person name="Jeske O."/>
            <person name="Meyerdierks A."/>
            <person name="Storesund J.E."/>
            <person name="Kallscheuer N."/>
            <person name="Luecker S."/>
            <person name="Lage O.M."/>
            <person name="Pohl T."/>
            <person name="Merkel B.J."/>
            <person name="Hornburger P."/>
            <person name="Mueller R.-W."/>
            <person name="Bruemmer F."/>
            <person name="Labrenz M."/>
            <person name="Spormann A.M."/>
            <person name="Op den Camp H."/>
            <person name="Overmann J."/>
            <person name="Amann R."/>
            <person name="Jetten M.S.M."/>
            <person name="Mascher T."/>
            <person name="Medema M.H."/>
            <person name="Devos D.P."/>
            <person name="Kaster A.-K."/>
            <person name="Ovreas L."/>
            <person name="Rohde M."/>
            <person name="Galperin M.Y."/>
            <person name="Jogler C."/>
        </authorList>
    </citation>
    <scope>NUCLEOTIDE SEQUENCE [LARGE SCALE GENOMIC DNA]</scope>
    <source>
        <strain evidence="2 3">Pla133</strain>
    </source>
</reference>